<dbReference type="STRING" id="520764.AN618_01390"/>
<accession>A0A140LE26</accession>
<protein>
    <submittedName>
        <fullName evidence="1">Uncharacterized protein</fullName>
    </submittedName>
</protein>
<dbReference type="AlphaFoldDB" id="A0A140LE26"/>
<evidence type="ECO:0000313" key="1">
    <source>
        <dbReference type="EMBL" id="KXG78801.1"/>
    </source>
</evidence>
<dbReference type="Proteomes" id="UP000070427">
    <property type="component" value="Unassembled WGS sequence"/>
</dbReference>
<proteinExistence type="predicted"/>
<organism evidence="1 2">
    <name type="scientific">Fervidicola ferrireducens</name>
    <dbReference type="NCBI Taxonomy" id="520764"/>
    <lineage>
        <taxon>Bacteria</taxon>
        <taxon>Bacillati</taxon>
        <taxon>Bacillota</taxon>
        <taxon>Clostridia</taxon>
        <taxon>Thermosediminibacterales</taxon>
        <taxon>Thermosediminibacteraceae</taxon>
        <taxon>Fervidicola</taxon>
    </lineage>
</organism>
<comment type="caution">
    <text evidence="1">The sequence shown here is derived from an EMBL/GenBank/DDBJ whole genome shotgun (WGS) entry which is preliminary data.</text>
</comment>
<keyword evidence="2" id="KW-1185">Reference proteome</keyword>
<dbReference type="EMBL" id="LOED01000001">
    <property type="protein sequence ID" value="KXG78801.1"/>
    <property type="molecule type" value="Genomic_DNA"/>
</dbReference>
<dbReference type="InParanoid" id="A0A140LE26"/>
<name>A0A140LE26_9FIRM</name>
<sequence length="79" mass="9275">MKRKILKGLKSYQYEHSFDKKSIGYFKILQISTGIMWQDHPWTIMRASELFKWVESGEYESIMKKYNAAPVGCVLKPGK</sequence>
<dbReference type="OrthoDB" id="3174166at2"/>
<evidence type="ECO:0000313" key="2">
    <source>
        <dbReference type="Proteomes" id="UP000070427"/>
    </source>
</evidence>
<dbReference type="RefSeq" id="WP_066350827.1">
    <property type="nucleotide sequence ID" value="NZ_LOED01000001.1"/>
</dbReference>
<gene>
    <name evidence="1" type="ORF">AN618_01390</name>
</gene>
<reference evidence="1 2" key="1">
    <citation type="submission" date="2015-12" db="EMBL/GenBank/DDBJ databases">
        <title>Draft genome sequnece of Fervidicola ferrireducens strain Y170.</title>
        <authorList>
            <person name="Patel B.K."/>
        </authorList>
    </citation>
    <scope>NUCLEOTIDE SEQUENCE [LARGE SCALE GENOMIC DNA]</scope>
    <source>
        <strain evidence="1 2">Y170</strain>
    </source>
</reference>